<dbReference type="PANTHER" id="PTHR40943:SF2">
    <property type="entry name" value="(S)-UREIDOGLYCINE AMINOHYDROLASE CUPIN DOMAIN-CONTAINING PROTEIN"/>
    <property type="match status" value="1"/>
</dbReference>
<name>A0A133XEN9_9RHOO</name>
<gene>
    <name evidence="2" type="ORF">AT959_15675</name>
</gene>
<comment type="caution">
    <text evidence="2">The sequence shown here is derived from an EMBL/GenBank/DDBJ whole genome shotgun (WGS) entry which is preliminary data.</text>
</comment>
<dbReference type="InterPro" id="IPR014710">
    <property type="entry name" value="RmlC-like_jellyroll"/>
</dbReference>
<dbReference type="AlphaFoldDB" id="A0A133XEN9"/>
<organism evidence="2 3">
    <name type="scientific">Dechloromonas denitrificans</name>
    <dbReference type="NCBI Taxonomy" id="281362"/>
    <lineage>
        <taxon>Bacteria</taxon>
        <taxon>Pseudomonadati</taxon>
        <taxon>Pseudomonadota</taxon>
        <taxon>Betaproteobacteria</taxon>
        <taxon>Rhodocyclales</taxon>
        <taxon>Azonexaceae</taxon>
        <taxon>Dechloromonas</taxon>
    </lineage>
</organism>
<evidence type="ECO:0000313" key="3">
    <source>
        <dbReference type="Proteomes" id="UP000070186"/>
    </source>
</evidence>
<feature type="domain" description="(S)-ureidoglycine aminohydrolase cupin" evidence="1">
    <location>
        <begin position="39"/>
        <end position="113"/>
    </location>
</feature>
<reference evidence="2 3" key="1">
    <citation type="submission" date="2015-12" db="EMBL/GenBank/DDBJ databases">
        <title>Nitrous oxide reduction kinetics distinguish bacteria harboring typical versus atypical NosZ.</title>
        <authorList>
            <person name="Yoon S."/>
            <person name="Nissen S."/>
            <person name="Park D."/>
            <person name="Sanford R.A."/>
            <person name="Loeffler F.E."/>
        </authorList>
    </citation>
    <scope>NUCLEOTIDE SEQUENCE [LARGE SCALE GENOMIC DNA]</scope>
    <source>
        <strain evidence="2 3">ATCC BAA-841</strain>
    </source>
</reference>
<dbReference type="InterPro" id="IPR008579">
    <property type="entry name" value="UGlyAH_Cupin_dom"/>
</dbReference>
<dbReference type="Proteomes" id="UP000070186">
    <property type="component" value="Unassembled WGS sequence"/>
</dbReference>
<evidence type="ECO:0000259" key="1">
    <source>
        <dbReference type="Pfam" id="PF05899"/>
    </source>
</evidence>
<dbReference type="SUPFAM" id="SSF51182">
    <property type="entry name" value="RmlC-like cupins"/>
    <property type="match status" value="1"/>
</dbReference>
<dbReference type="PANTHER" id="PTHR40943">
    <property type="entry name" value="CYTOPLASMIC PROTEIN-RELATED"/>
    <property type="match status" value="1"/>
</dbReference>
<dbReference type="RefSeq" id="WP_066884953.1">
    <property type="nucleotide sequence ID" value="NZ_LODL01000035.1"/>
</dbReference>
<proteinExistence type="predicted"/>
<accession>A0A133XEN9</accession>
<evidence type="ECO:0000313" key="2">
    <source>
        <dbReference type="EMBL" id="KXB29401.1"/>
    </source>
</evidence>
<keyword evidence="3" id="KW-1185">Reference proteome</keyword>
<dbReference type="EMBL" id="LODL01000035">
    <property type="protein sequence ID" value="KXB29401.1"/>
    <property type="molecule type" value="Genomic_DNA"/>
</dbReference>
<dbReference type="Pfam" id="PF05899">
    <property type="entry name" value="Cupin_3"/>
    <property type="match status" value="1"/>
</dbReference>
<dbReference type="InterPro" id="IPR011051">
    <property type="entry name" value="RmlC_Cupin_sf"/>
</dbReference>
<dbReference type="STRING" id="281362.AT959_15675"/>
<protein>
    <submittedName>
        <fullName evidence="2">Cupin</fullName>
    </submittedName>
</protein>
<sequence length="124" mass="13349">MPQLTIFATANPEPSYDRPRPERLLAGNPLRTTHQHFLAPGGDLSAGIWACEPGAWQIAFAPGKDEFFCVIEGRLRITDAQGKASEFGPGDACVIPGGFTGTFEVLQAVRKHYVVLERPAGSAL</sequence>
<dbReference type="CDD" id="cd02227">
    <property type="entry name" value="cupin_TM1112-like"/>
    <property type="match status" value="1"/>
</dbReference>
<dbReference type="Gene3D" id="2.60.120.10">
    <property type="entry name" value="Jelly Rolls"/>
    <property type="match status" value="1"/>
</dbReference>